<proteinExistence type="inferred from homology"/>
<sequence>MTISRSVGILFLHGYTGGRYELDPLFDYLKSRYEFEYEFPVYPGHGSILDLKSVDGEDWYGEALNAYENLKQRVDCVCIIGFSMGGVFASYLAQDEPVEKLILIAPAFEHIGIPKIDKLHLIPRHFGEHVKMKNYQRIKKRLRNVPIRAYQEFKSITAAKKEGIENIRAKTMIVHGKQDLLVPYESSVEVAKRIPNARLELIEDTPHLFAFSDHSQLELNVLSERFLFKEQM</sequence>
<feature type="domain" description="AB hydrolase-1" evidence="2">
    <location>
        <begin position="9"/>
        <end position="213"/>
    </location>
</feature>
<dbReference type="PANTHER" id="PTHR43798">
    <property type="entry name" value="MONOACYLGLYCEROL LIPASE"/>
    <property type="match status" value="1"/>
</dbReference>
<evidence type="ECO:0000256" key="1">
    <source>
        <dbReference type="ARBA" id="ARBA00008645"/>
    </source>
</evidence>
<dbReference type="Proteomes" id="UP001595637">
    <property type="component" value="Unassembled WGS sequence"/>
</dbReference>
<dbReference type="InterPro" id="IPR000073">
    <property type="entry name" value="AB_hydrolase_1"/>
</dbReference>
<dbReference type="RefSeq" id="WP_380652143.1">
    <property type="nucleotide sequence ID" value="NZ_JBHRVQ010000001.1"/>
</dbReference>
<evidence type="ECO:0000313" key="3">
    <source>
        <dbReference type="EMBL" id="MFC3387749.1"/>
    </source>
</evidence>
<organism evidence="3 4">
    <name type="scientific">Salinicoccus sesuvii</name>
    <dbReference type="NCBI Taxonomy" id="868281"/>
    <lineage>
        <taxon>Bacteria</taxon>
        <taxon>Bacillati</taxon>
        <taxon>Bacillota</taxon>
        <taxon>Bacilli</taxon>
        <taxon>Bacillales</taxon>
        <taxon>Staphylococcaceae</taxon>
        <taxon>Salinicoccus</taxon>
    </lineage>
</organism>
<dbReference type="InterPro" id="IPR012354">
    <property type="entry name" value="Esterase_lipase"/>
</dbReference>
<dbReference type="Gene3D" id="3.40.50.1820">
    <property type="entry name" value="alpha/beta hydrolase"/>
    <property type="match status" value="1"/>
</dbReference>
<dbReference type="InterPro" id="IPR029058">
    <property type="entry name" value="AB_hydrolase_fold"/>
</dbReference>
<dbReference type="InterPro" id="IPR050266">
    <property type="entry name" value="AB_hydrolase_sf"/>
</dbReference>
<evidence type="ECO:0000313" key="4">
    <source>
        <dbReference type="Proteomes" id="UP001595637"/>
    </source>
</evidence>
<comment type="similarity">
    <text evidence="1">Belongs to the AB hydrolase superfamily.</text>
</comment>
<dbReference type="Pfam" id="PF12697">
    <property type="entry name" value="Abhydrolase_6"/>
    <property type="match status" value="1"/>
</dbReference>
<dbReference type="PIRSF" id="PIRSF017388">
    <property type="entry name" value="Esterase_lipase"/>
    <property type="match status" value="1"/>
</dbReference>
<dbReference type="EMBL" id="JBHRVQ010000001">
    <property type="protein sequence ID" value="MFC3387749.1"/>
    <property type="molecule type" value="Genomic_DNA"/>
</dbReference>
<gene>
    <name evidence="3" type="ORF">ACFOEO_03920</name>
</gene>
<reference evidence="4" key="1">
    <citation type="journal article" date="2019" name="Int. J. Syst. Evol. Microbiol.">
        <title>The Global Catalogue of Microorganisms (GCM) 10K type strain sequencing project: providing services to taxonomists for standard genome sequencing and annotation.</title>
        <authorList>
            <consortium name="The Broad Institute Genomics Platform"/>
            <consortium name="The Broad Institute Genome Sequencing Center for Infectious Disease"/>
            <person name="Wu L."/>
            <person name="Ma J."/>
        </authorList>
    </citation>
    <scope>NUCLEOTIDE SEQUENCE [LARGE SCALE GENOMIC DNA]</scope>
    <source>
        <strain evidence="4">CCM 7756</strain>
    </source>
</reference>
<dbReference type="PANTHER" id="PTHR43798:SF33">
    <property type="entry name" value="HYDROLASE, PUTATIVE (AFU_ORTHOLOGUE AFUA_2G14860)-RELATED"/>
    <property type="match status" value="1"/>
</dbReference>
<comment type="caution">
    <text evidence="3">The sequence shown here is derived from an EMBL/GenBank/DDBJ whole genome shotgun (WGS) entry which is preliminary data.</text>
</comment>
<evidence type="ECO:0000259" key="2">
    <source>
        <dbReference type="Pfam" id="PF12697"/>
    </source>
</evidence>
<dbReference type="GO" id="GO:0016787">
    <property type="term" value="F:hydrolase activity"/>
    <property type="evidence" value="ECO:0007669"/>
    <property type="project" value="UniProtKB-KW"/>
</dbReference>
<name>A0ABV7N2D0_9STAP</name>
<keyword evidence="3" id="KW-0378">Hydrolase</keyword>
<keyword evidence="4" id="KW-1185">Reference proteome</keyword>
<dbReference type="SUPFAM" id="SSF53474">
    <property type="entry name" value="alpha/beta-Hydrolases"/>
    <property type="match status" value="1"/>
</dbReference>
<protein>
    <submittedName>
        <fullName evidence="3">Alpha/beta hydrolase</fullName>
    </submittedName>
</protein>
<accession>A0ABV7N2D0</accession>